<evidence type="ECO:0000256" key="5">
    <source>
        <dbReference type="SAM" id="SignalP"/>
    </source>
</evidence>
<evidence type="ECO:0000259" key="6">
    <source>
        <dbReference type="Pfam" id="PF00151"/>
    </source>
</evidence>
<feature type="signal peptide" evidence="5">
    <location>
        <begin position="1"/>
        <end position="22"/>
    </location>
</feature>
<proteinExistence type="inferred from homology"/>
<organism evidence="7 8">
    <name type="scientific">Galendromus occidentalis</name>
    <name type="common">western predatory mite</name>
    <dbReference type="NCBI Taxonomy" id="34638"/>
    <lineage>
        <taxon>Eukaryota</taxon>
        <taxon>Metazoa</taxon>
        <taxon>Ecdysozoa</taxon>
        <taxon>Arthropoda</taxon>
        <taxon>Chelicerata</taxon>
        <taxon>Arachnida</taxon>
        <taxon>Acari</taxon>
        <taxon>Parasitiformes</taxon>
        <taxon>Mesostigmata</taxon>
        <taxon>Gamasina</taxon>
        <taxon>Phytoseioidea</taxon>
        <taxon>Phytoseiidae</taxon>
        <taxon>Typhlodrominae</taxon>
        <taxon>Galendromus</taxon>
    </lineage>
</organism>
<dbReference type="GO" id="GO:0005615">
    <property type="term" value="C:extracellular space"/>
    <property type="evidence" value="ECO:0007669"/>
    <property type="project" value="TreeGrafter"/>
</dbReference>
<gene>
    <name evidence="8" type="primary">LOC100897197</name>
</gene>
<keyword evidence="7" id="KW-1185">Reference proteome</keyword>
<dbReference type="PRINTS" id="PR00821">
    <property type="entry name" value="TAGLIPASE"/>
</dbReference>
<evidence type="ECO:0000256" key="1">
    <source>
        <dbReference type="ARBA" id="ARBA00004613"/>
    </source>
</evidence>
<keyword evidence="5" id="KW-0732">Signal</keyword>
<accession>A0AAJ6VX64</accession>
<evidence type="ECO:0000313" key="8">
    <source>
        <dbReference type="RefSeq" id="XP_003741860.1"/>
    </source>
</evidence>
<dbReference type="PANTHER" id="PTHR11610">
    <property type="entry name" value="LIPASE"/>
    <property type="match status" value="1"/>
</dbReference>
<dbReference type="Gene3D" id="3.40.50.1820">
    <property type="entry name" value="alpha/beta hydrolase"/>
    <property type="match status" value="1"/>
</dbReference>
<evidence type="ECO:0000256" key="2">
    <source>
        <dbReference type="ARBA" id="ARBA00010701"/>
    </source>
</evidence>
<feature type="chain" id="PRO_5042510963" evidence="5">
    <location>
        <begin position="23"/>
        <end position="366"/>
    </location>
</feature>
<feature type="domain" description="Lipase" evidence="6">
    <location>
        <begin position="100"/>
        <end position="361"/>
    </location>
</feature>
<dbReference type="Pfam" id="PF00151">
    <property type="entry name" value="Lipase"/>
    <property type="match status" value="1"/>
</dbReference>
<sequence length="366" mass="40948">MKFLTVLPALCVLLFRAGGIKAEDQAYNFDEDNIDLEDEDKASYETRCWGELGCFDNSIGDRLPSEPDSIPPNYLLFPHDTGIKMSWEDTVDDLRNKTIGRFDEERRLIFLTHGFGESLGKQWIWNLRNATFKAYPNSNVVIIDWGKGAYLPLYNRAAANVPMIANMTMRLTSKLMSIYPTIKAENIYFIGFSLGAQMAGYFARTFTNQTGTKIGRITSLDAAAPNFHSLNIAPRRGDADFVEAIHTSAGDNIITGKVGYVPPYADIDFYPNGGIKQPGCPFFHLPCSHQRAFVYLTHALEDLAGCQFRGVRCATVEEANKENCTGPAVDAHIGQVDLEKFTRLDDDYHIVYLKTTSKSPFCTVED</sequence>
<dbReference type="GeneID" id="100897197"/>
<dbReference type="GO" id="GO:0016298">
    <property type="term" value="F:lipase activity"/>
    <property type="evidence" value="ECO:0007669"/>
    <property type="project" value="InterPro"/>
</dbReference>
<reference evidence="8" key="1">
    <citation type="submission" date="2025-08" db="UniProtKB">
        <authorList>
            <consortium name="RefSeq"/>
        </authorList>
    </citation>
    <scope>IDENTIFICATION</scope>
</reference>
<comment type="subcellular location">
    <subcellularLocation>
        <location evidence="1">Secreted</location>
    </subcellularLocation>
</comment>
<evidence type="ECO:0000256" key="4">
    <source>
        <dbReference type="RuleBase" id="RU004262"/>
    </source>
</evidence>
<comment type="similarity">
    <text evidence="2 4">Belongs to the AB hydrolase superfamily. Lipase family.</text>
</comment>
<dbReference type="InterPro" id="IPR029058">
    <property type="entry name" value="AB_hydrolase_fold"/>
</dbReference>
<evidence type="ECO:0000256" key="3">
    <source>
        <dbReference type="ARBA" id="ARBA00022525"/>
    </source>
</evidence>
<dbReference type="InterPro" id="IPR000734">
    <property type="entry name" value="TAG_lipase"/>
</dbReference>
<evidence type="ECO:0000313" key="7">
    <source>
        <dbReference type="Proteomes" id="UP000694867"/>
    </source>
</evidence>
<dbReference type="Proteomes" id="UP000694867">
    <property type="component" value="Unplaced"/>
</dbReference>
<dbReference type="InterPro" id="IPR013818">
    <property type="entry name" value="Lipase"/>
</dbReference>
<name>A0AAJ6VX64_9ACAR</name>
<dbReference type="GO" id="GO:0016042">
    <property type="term" value="P:lipid catabolic process"/>
    <property type="evidence" value="ECO:0007669"/>
    <property type="project" value="TreeGrafter"/>
</dbReference>
<dbReference type="AlphaFoldDB" id="A0AAJ6VX64"/>
<dbReference type="PANTHER" id="PTHR11610:SF173">
    <property type="entry name" value="LIPASE DOMAIN-CONTAINING PROTEIN-RELATED"/>
    <property type="match status" value="1"/>
</dbReference>
<dbReference type="RefSeq" id="XP_003741860.1">
    <property type="nucleotide sequence ID" value="XM_003741812.2"/>
</dbReference>
<dbReference type="SUPFAM" id="SSF53474">
    <property type="entry name" value="alpha/beta-Hydrolases"/>
    <property type="match status" value="1"/>
</dbReference>
<protein>
    <submittedName>
        <fullName evidence="8">Lipase member H</fullName>
    </submittedName>
</protein>
<keyword evidence="3" id="KW-0964">Secreted</keyword>
<dbReference type="KEGG" id="goe:100897197"/>